<proteinExistence type="predicted"/>
<organism evidence="1 2">
    <name type="scientific">Candidatus Clostridium helianthi</name>
    <dbReference type="NCBI Taxonomy" id="3381660"/>
    <lineage>
        <taxon>Bacteria</taxon>
        <taxon>Bacillati</taxon>
        <taxon>Bacillota</taxon>
        <taxon>Clostridia</taxon>
        <taxon>Eubacteriales</taxon>
        <taxon>Clostridiaceae</taxon>
        <taxon>Clostridium</taxon>
    </lineage>
</organism>
<evidence type="ECO:0000313" key="2">
    <source>
        <dbReference type="Proteomes" id="UP001623600"/>
    </source>
</evidence>
<dbReference type="Proteomes" id="UP001623600">
    <property type="component" value="Unassembled WGS sequence"/>
</dbReference>
<protein>
    <submittedName>
        <fullName evidence="1">Uncharacterized protein</fullName>
    </submittedName>
</protein>
<reference evidence="1 2" key="1">
    <citation type="submission" date="2024-11" db="EMBL/GenBank/DDBJ databases">
        <authorList>
            <person name="Heng Y.C."/>
            <person name="Lim A.C.H."/>
            <person name="Lee J.K.Y."/>
            <person name="Kittelmann S."/>
        </authorList>
    </citation>
    <scope>NUCLEOTIDE SEQUENCE [LARGE SCALE GENOMIC DNA]</scope>
    <source>
        <strain evidence="1 2">WILCCON 0112</strain>
    </source>
</reference>
<name>A0ABW8S4X3_9CLOT</name>
<keyword evidence="2" id="KW-1185">Reference proteome</keyword>
<gene>
    <name evidence="1" type="ORF">ACJDTP_08525</name>
</gene>
<evidence type="ECO:0000313" key="1">
    <source>
        <dbReference type="EMBL" id="MFL0165108.1"/>
    </source>
</evidence>
<sequence>MGIRRGIGAFKSFTKRNKQMNEKFDTILEELERTRSEFEVASKKCFFRLYY</sequence>
<accession>A0ABW8S4X3</accession>
<comment type="caution">
    <text evidence="1">The sequence shown here is derived from an EMBL/GenBank/DDBJ whole genome shotgun (WGS) entry which is preliminary data.</text>
</comment>
<dbReference type="EMBL" id="JBJIAB010000008">
    <property type="protein sequence ID" value="MFL0165108.1"/>
    <property type="molecule type" value="Genomic_DNA"/>
</dbReference>